<sequence length="222" mass="24694">MKYLIALGLVATLTACSGNGSHASKRELAKAIDEFNSDHPLCVPVNDALAGQAGNTAHLIKGRFGDEWIHVTTENLAGDDINQGAQKQMKIMTREGLYEKASSKEQKAVLGEDIKVPTDSFRLTKEGKEQFRSSAYGNLMCIGHIKVDEVTWFTEPTPANGMTVTQVRFKPEYKLEGFAKKLMKEDLPELKQELENEQDLTATLVQTNEGWRDIRELAAPKR</sequence>
<dbReference type="RefSeq" id="WP_058357690.1">
    <property type="nucleotide sequence ID" value="NZ_CABKVG010000010.1"/>
</dbReference>
<dbReference type="Proteomes" id="UP000832011">
    <property type="component" value="Chromosome"/>
</dbReference>
<keyword evidence="2" id="KW-1185">Reference proteome</keyword>
<reference evidence="1 2" key="1">
    <citation type="journal article" date="2022" name="Res Sq">
        <title>Evolution of multicellular longitudinally dividing oral cavity symbionts (Neisseriaceae).</title>
        <authorList>
            <person name="Nyongesa S."/>
            <person name="Weber P."/>
            <person name="Bernet E."/>
            <person name="Pullido F."/>
            <person name="Nieckarz M."/>
            <person name="Delaby M."/>
            <person name="Nieves C."/>
            <person name="Viehboeck T."/>
            <person name="Krause N."/>
            <person name="Rivera-Millot A."/>
            <person name="Nakamura A."/>
            <person name="Vischer N."/>
            <person name="VanNieuwenhze M."/>
            <person name="Brun Y."/>
            <person name="Cava F."/>
            <person name="Bulgheresi S."/>
            <person name="Veyrier F."/>
        </authorList>
    </citation>
    <scope>NUCLEOTIDE SEQUENCE [LARGE SCALE GENOMIC DNA]</scope>
    <source>
        <strain evidence="1 2">SN4</strain>
    </source>
</reference>
<accession>A0ABY4DZ90</accession>
<gene>
    <name evidence="1" type="ORF">LVJ82_14285</name>
</gene>
<name>A0ABY4DZ90_9NEIS</name>
<organism evidence="1 2">
    <name type="scientific">Vitreoscilla massiliensis</name>
    <dbReference type="NCBI Taxonomy" id="1689272"/>
    <lineage>
        <taxon>Bacteria</taxon>
        <taxon>Pseudomonadati</taxon>
        <taxon>Pseudomonadota</taxon>
        <taxon>Betaproteobacteria</taxon>
        <taxon>Neisseriales</taxon>
        <taxon>Neisseriaceae</taxon>
        <taxon>Vitreoscilla</taxon>
    </lineage>
</organism>
<protein>
    <recommendedName>
        <fullName evidence="3">Lipoprotein</fullName>
    </recommendedName>
</protein>
<evidence type="ECO:0000313" key="1">
    <source>
        <dbReference type="EMBL" id="UOO88622.1"/>
    </source>
</evidence>
<evidence type="ECO:0008006" key="3">
    <source>
        <dbReference type="Google" id="ProtNLM"/>
    </source>
</evidence>
<dbReference type="PROSITE" id="PS51257">
    <property type="entry name" value="PROKAR_LIPOPROTEIN"/>
    <property type="match status" value="1"/>
</dbReference>
<proteinExistence type="predicted"/>
<dbReference type="EMBL" id="CP091511">
    <property type="protein sequence ID" value="UOO88622.1"/>
    <property type="molecule type" value="Genomic_DNA"/>
</dbReference>
<evidence type="ECO:0000313" key="2">
    <source>
        <dbReference type="Proteomes" id="UP000832011"/>
    </source>
</evidence>